<protein>
    <submittedName>
        <fullName evidence="5">Sugar kinase</fullName>
    </submittedName>
</protein>
<dbReference type="EMBL" id="BAABDF010000007">
    <property type="protein sequence ID" value="GAA3874159.1"/>
    <property type="molecule type" value="Genomic_DNA"/>
</dbReference>
<dbReference type="PANTHER" id="PTHR43085:SF15">
    <property type="entry name" value="2-DEHYDRO-3-DEOXYGLUCONOKINASE"/>
    <property type="match status" value="1"/>
</dbReference>
<name>A0ABP7KED5_9RHOB</name>
<dbReference type="PANTHER" id="PTHR43085">
    <property type="entry name" value="HEXOKINASE FAMILY MEMBER"/>
    <property type="match status" value="1"/>
</dbReference>
<dbReference type="InterPro" id="IPR029056">
    <property type="entry name" value="Ribokinase-like"/>
</dbReference>
<dbReference type="RefSeq" id="WP_344847585.1">
    <property type="nucleotide sequence ID" value="NZ_BAABDF010000007.1"/>
</dbReference>
<proteinExistence type="inferred from homology"/>
<sequence length="301" mass="32013">MKHKKLLAIGECMVEMAPDGAGKYDMNFAGDTLNTAWYARRLLDGVEGAEVGYFTCVGQDAISESMVGFLQGSGIGTAHVRALSERTVGLYMIQLRDGERSFAYWRETSAAKMLAADPDRMAAGFGGDQVLLFSGITLAILSPDHRANLIAALADARARGAEVVFDTNIRPRLWESAAATKEWLSRAAGVADVMLPSFDEEEAMFGDAKPQDTALRYRDLGAHSVIVKNGAQDLYAWSAGDGGMTVHPDPVQAVDSTAAGDSFNAGYLAARMQGASMSDALRAGMALSAQVVQHRGALVAL</sequence>
<reference evidence="6" key="1">
    <citation type="journal article" date="2019" name="Int. J. Syst. Evol. Microbiol.">
        <title>The Global Catalogue of Microorganisms (GCM) 10K type strain sequencing project: providing services to taxonomists for standard genome sequencing and annotation.</title>
        <authorList>
            <consortium name="The Broad Institute Genomics Platform"/>
            <consortium name="The Broad Institute Genome Sequencing Center for Infectious Disease"/>
            <person name="Wu L."/>
            <person name="Ma J."/>
        </authorList>
    </citation>
    <scope>NUCLEOTIDE SEQUENCE [LARGE SCALE GENOMIC DNA]</scope>
    <source>
        <strain evidence="6">JCM 17190</strain>
    </source>
</reference>
<keyword evidence="2" id="KW-0808">Transferase</keyword>
<dbReference type="CDD" id="cd01166">
    <property type="entry name" value="KdgK"/>
    <property type="match status" value="1"/>
</dbReference>
<feature type="domain" description="Carbohydrate kinase PfkB" evidence="4">
    <location>
        <begin position="5"/>
        <end position="297"/>
    </location>
</feature>
<dbReference type="InterPro" id="IPR050306">
    <property type="entry name" value="PfkB_Carbo_kinase"/>
</dbReference>
<dbReference type="Proteomes" id="UP001399917">
    <property type="component" value="Unassembled WGS sequence"/>
</dbReference>
<evidence type="ECO:0000256" key="2">
    <source>
        <dbReference type="ARBA" id="ARBA00022679"/>
    </source>
</evidence>
<keyword evidence="3 5" id="KW-0418">Kinase</keyword>
<dbReference type="InterPro" id="IPR002173">
    <property type="entry name" value="Carboh/pur_kinase_PfkB_CS"/>
</dbReference>
<comment type="caution">
    <text evidence="5">The sequence shown here is derived from an EMBL/GenBank/DDBJ whole genome shotgun (WGS) entry which is preliminary data.</text>
</comment>
<dbReference type="PROSITE" id="PS00584">
    <property type="entry name" value="PFKB_KINASES_2"/>
    <property type="match status" value="1"/>
</dbReference>
<dbReference type="Pfam" id="PF00294">
    <property type="entry name" value="PfkB"/>
    <property type="match status" value="1"/>
</dbReference>
<dbReference type="Gene3D" id="3.40.1190.20">
    <property type="match status" value="1"/>
</dbReference>
<keyword evidence="6" id="KW-1185">Reference proteome</keyword>
<comment type="similarity">
    <text evidence="1">Belongs to the carbohydrate kinase PfkB family.</text>
</comment>
<evidence type="ECO:0000313" key="6">
    <source>
        <dbReference type="Proteomes" id="UP001399917"/>
    </source>
</evidence>
<evidence type="ECO:0000256" key="1">
    <source>
        <dbReference type="ARBA" id="ARBA00010688"/>
    </source>
</evidence>
<dbReference type="InterPro" id="IPR011611">
    <property type="entry name" value="PfkB_dom"/>
</dbReference>
<accession>A0ABP7KED5</accession>
<evidence type="ECO:0000256" key="3">
    <source>
        <dbReference type="ARBA" id="ARBA00022777"/>
    </source>
</evidence>
<gene>
    <name evidence="5" type="ORF">GCM10022404_25070</name>
</gene>
<dbReference type="SUPFAM" id="SSF53613">
    <property type="entry name" value="Ribokinase-like"/>
    <property type="match status" value="1"/>
</dbReference>
<organism evidence="5 6">
    <name type="scientific">Celeribacter arenosi</name>
    <dbReference type="NCBI Taxonomy" id="792649"/>
    <lineage>
        <taxon>Bacteria</taxon>
        <taxon>Pseudomonadati</taxon>
        <taxon>Pseudomonadota</taxon>
        <taxon>Alphaproteobacteria</taxon>
        <taxon>Rhodobacterales</taxon>
        <taxon>Roseobacteraceae</taxon>
        <taxon>Celeribacter</taxon>
    </lineage>
</organism>
<evidence type="ECO:0000259" key="4">
    <source>
        <dbReference type="Pfam" id="PF00294"/>
    </source>
</evidence>
<dbReference type="GO" id="GO:0016301">
    <property type="term" value="F:kinase activity"/>
    <property type="evidence" value="ECO:0007669"/>
    <property type="project" value="UniProtKB-KW"/>
</dbReference>
<evidence type="ECO:0000313" key="5">
    <source>
        <dbReference type="EMBL" id="GAA3874159.1"/>
    </source>
</evidence>